<feature type="compositionally biased region" description="Polar residues" evidence="4">
    <location>
        <begin position="499"/>
        <end position="511"/>
    </location>
</feature>
<feature type="compositionally biased region" description="Basic and acidic residues" evidence="4">
    <location>
        <begin position="376"/>
        <end position="386"/>
    </location>
</feature>
<evidence type="ECO:0000256" key="3">
    <source>
        <dbReference type="ARBA" id="ARBA00024378"/>
    </source>
</evidence>
<evidence type="ECO:0000256" key="1">
    <source>
        <dbReference type="ARBA" id="ARBA00022860"/>
    </source>
</evidence>
<dbReference type="Pfam" id="PF00612">
    <property type="entry name" value="IQ"/>
    <property type="match status" value="3"/>
</dbReference>
<evidence type="ECO:0000256" key="2">
    <source>
        <dbReference type="ARBA" id="ARBA00024341"/>
    </source>
</evidence>
<feature type="region of interest" description="Disordered" evidence="4">
    <location>
        <begin position="20"/>
        <end position="39"/>
    </location>
</feature>
<dbReference type="Gramene" id="PSS18009">
    <property type="protein sequence ID" value="PSS18009"/>
    <property type="gene ID" value="CEY00_Acc12712"/>
</dbReference>
<feature type="compositionally biased region" description="Polar residues" evidence="4">
    <location>
        <begin position="753"/>
        <end position="767"/>
    </location>
</feature>
<feature type="compositionally biased region" description="Polar residues" evidence="4">
    <location>
        <begin position="356"/>
        <end position="365"/>
    </location>
</feature>
<evidence type="ECO:0000259" key="5">
    <source>
        <dbReference type="Pfam" id="PF13178"/>
    </source>
</evidence>
<feature type="region of interest" description="Disordered" evidence="4">
    <location>
        <begin position="495"/>
        <end position="517"/>
    </location>
</feature>
<proteinExistence type="inferred from homology"/>
<dbReference type="STRING" id="1590841.A0A2R6R093"/>
<keyword evidence="7" id="KW-1185">Reference proteome</keyword>
<accession>A0A2R6R093</accession>
<evidence type="ECO:0000256" key="4">
    <source>
        <dbReference type="SAM" id="MobiDB-lite"/>
    </source>
</evidence>
<feature type="domain" description="DUF4005" evidence="5">
    <location>
        <begin position="748"/>
        <end position="806"/>
    </location>
</feature>
<organism evidence="6 7">
    <name type="scientific">Actinidia chinensis var. chinensis</name>
    <name type="common">Chinese soft-hair kiwi</name>
    <dbReference type="NCBI Taxonomy" id="1590841"/>
    <lineage>
        <taxon>Eukaryota</taxon>
        <taxon>Viridiplantae</taxon>
        <taxon>Streptophyta</taxon>
        <taxon>Embryophyta</taxon>
        <taxon>Tracheophyta</taxon>
        <taxon>Spermatophyta</taxon>
        <taxon>Magnoliopsida</taxon>
        <taxon>eudicotyledons</taxon>
        <taxon>Gunneridae</taxon>
        <taxon>Pentapetalae</taxon>
        <taxon>asterids</taxon>
        <taxon>Ericales</taxon>
        <taxon>Actinidiaceae</taxon>
        <taxon>Actinidia</taxon>
    </lineage>
</organism>
<feature type="region of interest" description="Disordered" evidence="4">
    <location>
        <begin position="654"/>
        <end position="834"/>
    </location>
</feature>
<dbReference type="EMBL" id="NKQK01000011">
    <property type="protein sequence ID" value="PSS18009.1"/>
    <property type="molecule type" value="Genomic_DNA"/>
</dbReference>
<dbReference type="Gene3D" id="1.20.5.190">
    <property type="match status" value="1"/>
</dbReference>
<feature type="compositionally biased region" description="Basic and acidic residues" evidence="4">
    <location>
        <begin position="721"/>
        <end position="737"/>
    </location>
</feature>
<comment type="similarity">
    <text evidence="2">Belongs to the IQD family.</text>
</comment>
<comment type="subunit">
    <text evidence="3">Binds to multiple calmodulin (CaM) in the presence of Ca(2+) and CaM-like proteins.</text>
</comment>
<feature type="compositionally biased region" description="Basic and acidic residues" evidence="4">
    <location>
        <begin position="684"/>
        <end position="694"/>
    </location>
</feature>
<dbReference type="InterPro" id="IPR025064">
    <property type="entry name" value="DUF4005"/>
</dbReference>
<feature type="compositionally biased region" description="Polar residues" evidence="4">
    <location>
        <begin position="656"/>
        <end position="682"/>
    </location>
</feature>
<evidence type="ECO:0000313" key="7">
    <source>
        <dbReference type="Proteomes" id="UP000241394"/>
    </source>
</evidence>
<keyword evidence="1" id="KW-0112">Calmodulin-binding</keyword>
<evidence type="ECO:0000313" key="6">
    <source>
        <dbReference type="EMBL" id="PSS18009.1"/>
    </source>
</evidence>
<dbReference type="AlphaFoldDB" id="A0A2R6R093"/>
<dbReference type="OMA" id="NSVPHFM"/>
<name>A0A2R6R093_ACTCC</name>
<protein>
    <submittedName>
        <fullName evidence="6">Protein IQ-DOMAIN like</fullName>
    </submittedName>
</protein>
<dbReference type="InParanoid" id="A0A2R6R093"/>
<feature type="region of interest" description="Disordered" evidence="4">
    <location>
        <begin position="340"/>
        <end position="411"/>
    </location>
</feature>
<dbReference type="PANTHER" id="PTHR32295:SF154">
    <property type="entry name" value="PROTEIN IQ-DOMAIN 32"/>
    <property type="match status" value="1"/>
</dbReference>
<dbReference type="PANTHER" id="PTHR32295">
    <property type="entry name" value="IQ-DOMAIN 5-RELATED"/>
    <property type="match status" value="1"/>
</dbReference>
<dbReference type="InterPro" id="IPR000048">
    <property type="entry name" value="IQ_motif_EF-hand-BS"/>
</dbReference>
<dbReference type="FunCoup" id="A0A2R6R093">
    <property type="interactions" value="3921"/>
</dbReference>
<dbReference type="Pfam" id="PF13178">
    <property type="entry name" value="DUF4005"/>
    <property type="match status" value="1"/>
</dbReference>
<feature type="compositionally biased region" description="Polar residues" evidence="4">
    <location>
        <begin position="775"/>
        <end position="784"/>
    </location>
</feature>
<dbReference type="GO" id="GO:0005516">
    <property type="term" value="F:calmodulin binding"/>
    <property type="evidence" value="ECO:0007669"/>
    <property type="project" value="UniProtKB-KW"/>
</dbReference>
<gene>
    <name evidence="6" type="ORF">CEY00_Acc12712</name>
</gene>
<dbReference type="PROSITE" id="PS50096">
    <property type="entry name" value="IQ"/>
    <property type="match status" value="2"/>
</dbReference>
<reference evidence="7" key="2">
    <citation type="journal article" date="2018" name="BMC Genomics">
        <title>A manually annotated Actinidia chinensis var. chinensis (kiwifruit) genome highlights the challenges associated with draft genomes and gene prediction in plants.</title>
        <authorList>
            <person name="Pilkington S.M."/>
            <person name="Crowhurst R."/>
            <person name="Hilario E."/>
            <person name="Nardozza S."/>
            <person name="Fraser L."/>
            <person name="Peng Y."/>
            <person name="Gunaseelan K."/>
            <person name="Simpson R."/>
            <person name="Tahir J."/>
            <person name="Deroles S.C."/>
            <person name="Templeton K."/>
            <person name="Luo Z."/>
            <person name="Davy M."/>
            <person name="Cheng C."/>
            <person name="McNeilage M."/>
            <person name="Scaglione D."/>
            <person name="Liu Y."/>
            <person name="Zhang Q."/>
            <person name="Datson P."/>
            <person name="De Silva N."/>
            <person name="Gardiner S.E."/>
            <person name="Bassett H."/>
            <person name="Chagne D."/>
            <person name="McCallum J."/>
            <person name="Dzierzon H."/>
            <person name="Deng C."/>
            <person name="Wang Y.Y."/>
            <person name="Barron L."/>
            <person name="Manako K."/>
            <person name="Bowen J."/>
            <person name="Foster T.M."/>
            <person name="Erridge Z.A."/>
            <person name="Tiffin H."/>
            <person name="Waite C.N."/>
            <person name="Davies K.M."/>
            <person name="Grierson E.P."/>
            <person name="Laing W.A."/>
            <person name="Kirk R."/>
            <person name="Chen X."/>
            <person name="Wood M."/>
            <person name="Montefiori M."/>
            <person name="Brummell D.A."/>
            <person name="Schwinn K.E."/>
            <person name="Catanach A."/>
            <person name="Fullerton C."/>
            <person name="Li D."/>
            <person name="Meiyalaghan S."/>
            <person name="Nieuwenhuizen N."/>
            <person name="Read N."/>
            <person name="Prakash R."/>
            <person name="Hunter D."/>
            <person name="Zhang H."/>
            <person name="McKenzie M."/>
            <person name="Knabel M."/>
            <person name="Harris A."/>
            <person name="Allan A.C."/>
            <person name="Gleave A."/>
            <person name="Chen A."/>
            <person name="Janssen B.J."/>
            <person name="Plunkett B."/>
            <person name="Ampomah-Dwamena C."/>
            <person name="Voogd C."/>
            <person name="Leif D."/>
            <person name="Lafferty D."/>
            <person name="Souleyre E.J.F."/>
            <person name="Varkonyi-Gasic E."/>
            <person name="Gambi F."/>
            <person name="Hanley J."/>
            <person name="Yao J.L."/>
            <person name="Cheung J."/>
            <person name="David K.M."/>
            <person name="Warren B."/>
            <person name="Marsh K."/>
            <person name="Snowden K.C."/>
            <person name="Lin-Wang K."/>
            <person name="Brian L."/>
            <person name="Martinez-Sanchez M."/>
            <person name="Wang M."/>
            <person name="Ileperuma N."/>
            <person name="Macnee N."/>
            <person name="Campin R."/>
            <person name="McAtee P."/>
            <person name="Drummond R.S.M."/>
            <person name="Espley R.V."/>
            <person name="Ireland H.S."/>
            <person name="Wu R."/>
            <person name="Atkinson R.G."/>
            <person name="Karunairetnam S."/>
            <person name="Bulley S."/>
            <person name="Chunkath S."/>
            <person name="Hanley Z."/>
            <person name="Storey R."/>
            <person name="Thrimawithana A.H."/>
            <person name="Thomson S."/>
            <person name="David C."/>
            <person name="Testolin R."/>
            <person name="Huang H."/>
            <person name="Hellens R.P."/>
            <person name="Schaffer R.J."/>
        </authorList>
    </citation>
    <scope>NUCLEOTIDE SEQUENCE [LARGE SCALE GENOMIC DNA]</scope>
    <source>
        <strain evidence="7">cv. Red5</strain>
    </source>
</reference>
<dbReference type="SMART" id="SM00015">
    <property type="entry name" value="IQ"/>
    <property type="match status" value="3"/>
</dbReference>
<dbReference type="Proteomes" id="UP000241394">
    <property type="component" value="Chromosome LG11"/>
</dbReference>
<dbReference type="OrthoDB" id="1747078at2759"/>
<feature type="compositionally biased region" description="Basic and acidic residues" evidence="4">
    <location>
        <begin position="20"/>
        <end position="37"/>
    </location>
</feature>
<reference evidence="6 7" key="1">
    <citation type="submission" date="2017-07" db="EMBL/GenBank/DDBJ databases">
        <title>An improved, manually edited Actinidia chinensis var. chinensis (kiwifruit) genome highlights the challenges associated with draft genomes and gene prediction in plants.</title>
        <authorList>
            <person name="Pilkington S."/>
            <person name="Crowhurst R."/>
            <person name="Hilario E."/>
            <person name="Nardozza S."/>
            <person name="Fraser L."/>
            <person name="Peng Y."/>
            <person name="Gunaseelan K."/>
            <person name="Simpson R."/>
            <person name="Tahir J."/>
            <person name="Deroles S."/>
            <person name="Templeton K."/>
            <person name="Luo Z."/>
            <person name="Davy M."/>
            <person name="Cheng C."/>
            <person name="Mcneilage M."/>
            <person name="Scaglione D."/>
            <person name="Liu Y."/>
            <person name="Zhang Q."/>
            <person name="Datson P."/>
            <person name="De Silva N."/>
            <person name="Gardiner S."/>
            <person name="Bassett H."/>
            <person name="Chagne D."/>
            <person name="Mccallum J."/>
            <person name="Dzierzon H."/>
            <person name="Deng C."/>
            <person name="Wang Y.-Y."/>
            <person name="Barron N."/>
            <person name="Manako K."/>
            <person name="Bowen J."/>
            <person name="Foster T."/>
            <person name="Erridge Z."/>
            <person name="Tiffin H."/>
            <person name="Waite C."/>
            <person name="Davies K."/>
            <person name="Grierson E."/>
            <person name="Laing W."/>
            <person name="Kirk R."/>
            <person name="Chen X."/>
            <person name="Wood M."/>
            <person name="Montefiori M."/>
            <person name="Brummell D."/>
            <person name="Schwinn K."/>
            <person name="Catanach A."/>
            <person name="Fullerton C."/>
            <person name="Li D."/>
            <person name="Meiyalaghan S."/>
            <person name="Nieuwenhuizen N."/>
            <person name="Read N."/>
            <person name="Prakash R."/>
            <person name="Hunter D."/>
            <person name="Zhang H."/>
            <person name="Mckenzie M."/>
            <person name="Knabel M."/>
            <person name="Harris A."/>
            <person name="Allan A."/>
            <person name="Chen A."/>
            <person name="Janssen B."/>
            <person name="Plunkett B."/>
            <person name="Dwamena C."/>
            <person name="Voogd C."/>
            <person name="Leif D."/>
            <person name="Lafferty D."/>
            <person name="Souleyre E."/>
            <person name="Varkonyi-Gasic E."/>
            <person name="Gambi F."/>
            <person name="Hanley J."/>
            <person name="Yao J.-L."/>
            <person name="Cheung J."/>
            <person name="David K."/>
            <person name="Warren B."/>
            <person name="Marsh K."/>
            <person name="Snowden K."/>
            <person name="Lin-Wang K."/>
            <person name="Brian L."/>
            <person name="Martinez-Sanchez M."/>
            <person name="Wang M."/>
            <person name="Ileperuma N."/>
            <person name="Macnee N."/>
            <person name="Campin R."/>
            <person name="Mcatee P."/>
            <person name="Drummond R."/>
            <person name="Espley R."/>
            <person name="Ireland H."/>
            <person name="Wu R."/>
            <person name="Atkinson R."/>
            <person name="Karunairetnam S."/>
            <person name="Bulley S."/>
            <person name="Chunkath S."/>
            <person name="Hanley Z."/>
            <person name="Storey R."/>
            <person name="Thrimawithana A."/>
            <person name="Thomson S."/>
            <person name="David C."/>
            <person name="Testolin R."/>
        </authorList>
    </citation>
    <scope>NUCLEOTIDE SEQUENCE [LARGE SCALE GENOMIC DNA]</scope>
    <source>
        <strain evidence="7">cv. Red5</strain>
        <tissue evidence="6">Young leaf</tissue>
    </source>
</reference>
<comment type="caution">
    <text evidence="6">The sequence shown here is derived from an EMBL/GenBank/DDBJ whole genome shotgun (WGS) entry which is preliminary data.</text>
</comment>
<sequence>MGKSNVSCFKIIACGSDSVHKNDVETSESKGSSDKRGWSFRKRSASHRVLSNTIILETPSPLNKESPEITTANLQVQPNTAFPEETSAMLWMDEKPKLLTSVNLKVSDTRVATVEDKQNDVKLDESDIVALQAAIRGFLARKEMLKLKSVVKLQAAVRGHLVRNHAAGTLHCVKAIIKLQALFRARRARLLSEGSCTEEKLNWIHEKGNSETKPNAVYTSIEKLLSNKFAHQLLESTPKTKRIHIKCDPSRSDSAWKWLERWMSVLPVGADQPQKLELRRDQHEQVQVDCSVCQVETGFPSEGCESIDLKANIAETIMLSKSEENLITYNADNFDFQANQPRSASKHENPHPPQPQNSVTSNSEEISLELLPNQTEHSDPTPHMELKSISSKPETESERSTRSVKRFAPEQVETQGKKFVFGTRKATNPAFIAVQSKFEELSSTANLARSTSSHNKDVGIESNLNTNSSAIDNAIGTREIGLTENSVLHTSRVKVGRSESGTELSISSTLDSPDRSEIGAMDVEQEPELSEEGISNPNSLKSLDIEANGEVTIPGSDLSSSISVQPEKLEDVGNGESGNSVTVVDSLQENLKSEKYASSLQIELDSKAGLHPFDCANGVTFNSVTPVDSLQENQTSETNASNLQIDLDVETRNHTYKSSPEASPRSHMTVTESQATPSSQISLKAERTGSDRGASKQKRKSLSADKRAPSNPNHDSGARNSMEKLPKDHSTGKRRDSFGSGRADYADQEPRDSNSSNPLPNYMQATESARAKALANSSPRSSPDVQDKEIYIKKRHSLPGANGRQGSPRILRSTSRTEQGAKGNGHAQERKWQR</sequence>